<dbReference type="FunFam" id="3.30.1490.20:FF:000001">
    <property type="entry name" value="Carbamoyl-phosphate synthase large chain"/>
    <property type="match status" value="1"/>
</dbReference>
<evidence type="ECO:0000313" key="16">
    <source>
        <dbReference type="EMBL" id="EDO01979.1"/>
    </source>
</evidence>
<evidence type="ECO:0000256" key="4">
    <source>
        <dbReference type="ARBA" id="ARBA00022840"/>
    </source>
</evidence>
<dbReference type="PANTHER" id="PTHR11405:SF53">
    <property type="entry name" value="CARBAMOYL-PHOSPHATE SYNTHASE [AMMONIA], MITOCHONDRIAL"/>
    <property type="match status" value="1"/>
</dbReference>
<dbReference type="InterPro" id="IPR058047">
    <property type="entry name" value="CPSase_preATP-grasp"/>
</dbReference>
<dbReference type="Pfam" id="PF02786">
    <property type="entry name" value="CPSase_L_D2"/>
    <property type="match status" value="1"/>
</dbReference>
<evidence type="ECO:0000256" key="11">
    <source>
        <dbReference type="ARBA" id="ARBA00048816"/>
    </source>
</evidence>
<dbReference type="STRING" id="665079.A7EGL3"/>
<sequence length="497" mass="54448">MSSLGSIFQLSNFSRDIPLSLFYTTYNATTHDVTFDDNGTIILGSDFDTADKLYFEELSYERVMDIYELENATGVVVSVGGQLPQNIALRLQETGGAKILGTDPKDIDKAEDRQKFSAILDSIGVDQPAWKELTSVADAEAFAEEVSYPVLVRPSYVLSGAAMTVIRSKDELKEKLEAASNVSPDHPVVITKFIEGAEEIDVDGVGSNGKLILHAVSEHVEQAGVHSGDATLVLPPASLDQTTMDRVKEIAEKVAKAWSITGPFNMQIIKAQDPEGGLPQLKVIECNLRASRSFPFVSKVLGVNFIDVATKALVGQNVPEPQDLMAIKRDYLATKVPQFSWTRLAGADPFLGVEMSSTGEIACFGKDLVEAYWASLQSTMNFRMPEPGEGLLFGGDISKTSLTKIVDYLSPLGYKLYAAEPEVKKFLESTAKGGVSVEVIEFPKEDKRALREVFKKYDIRGVFNLALARGKTVQDTDYVMRRNAVDFGVPLFMEPKV</sequence>
<evidence type="ECO:0000256" key="2">
    <source>
        <dbReference type="ARBA" id="ARBA00022737"/>
    </source>
</evidence>
<name>A7EGL3_SCLS1</name>
<dbReference type="FunFam" id="3.40.50.20:FF:000067">
    <property type="entry name" value="Carbamoyl-phosphate synthetase 2, aspartate transcarbamylase, and dihydroorotase"/>
    <property type="match status" value="1"/>
</dbReference>
<dbReference type="PROSITE" id="PS00866">
    <property type="entry name" value="CPSASE_1"/>
    <property type="match status" value="1"/>
</dbReference>
<dbReference type="Gene3D" id="3.30.1490.20">
    <property type="entry name" value="ATP-grasp fold, A domain"/>
    <property type="match status" value="1"/>
</dbReference>
<dbReference type="SUPFAM" id="SSF52440">
    <property type="entry name" value="PreATP-grasp domain"/>
    <property type="match status" value="1"/>
</dbReference>
<evidence type="ECO:0000256" key="7">
    <source>
        <dbReference type="ARBA" id="ARBA00044249"/>
    </source>
</evidence>
<comment type="catalytic activity">
    <reaction evidence="11">
        <text>hydrogencarbonate + L-glutamine + 2 ATP + H2O = carbamoyl phosphate + L-glutamate + 2 ADP + phosphate + 2 H(+)</text>
        <dbReference type="Rhea" id="RHEA:18633"/>
        <dbReference type="ChEBI" id="CHEBI:15377"/>
        <dbReference type="ChEBI" id="CHEBI:15378"/>
        <dbReference type="ChEBI" id="CHEBI:17544"/>
        <dbReference type="ChEBI" id="CHEBI:29985"/>
        <dbReference type="ChEBI" id="CHEBI:30616"/>
        <dbReference type="ChEBI" id="CHEBI:43474"/>
        <dbReference type="ChEBI" id="CHEBI:58228"/>
        <dbReference type="ChEBI" id="CHEBI:58359"/>
        <dbReference type="ChEBI" id="CHEBI:456216"/>
        <dbReference type="EC" id="6.3.5.5"/>
    </reaction>
</comment>
<dbReference type="KEGG" id="ssl:SS1G_04455"/>
<evidence type="ECO:0000256" key="10">
    <source>
        <dbReference type="ARBA" id="ARBA00047359"/>
    </source>
</evidence>
<dbReference type="OMA" id="FANTVEY"/>
<evidence type="ECO:0000256" key="1">
    <source>
        <dbReference type="ARBA" id="ARBA00022598"/>
    </source>
</evidence>
<evidence type="ECO:0000259" key="15">
    <source>
        <dbReference type="PROSITE" id="PS51855"/>
    </source>
</evidence>
<keyword evidence="17" id="KW-1185">Reference proteome</keyword>
<dbReference type="PRINTS" id="PR00098">
    <property type="entry name" value="CPSASE"/>
</dbReference>
<dbReference type="SUPFAM" id="SSF52335">
    <property type="entry name" value="Methylglyoxal synthase-like"/>
    <property type="match status" value="1"/>
</dbReference>
<dbReference type="Gene3D" id="3.30.470.20">
    <property type="entry name" value="ATP-grasp fold, B domain"/>
    <property type="match status" value="1"/>
</dbReference>
<comment type="subunit">
    <text evidence="5">Heterodimer composed of 2 chains; the small (or glutamine) chain promotes the hydrolysis of glutamine to ammonia, which is used by the large (or ammonia) chain to synthesize carbamoyl phosphate.</text>
</comment>
<dbReference type="InterPro" id="IPR011607">
    <property type="entry name" value="MGS-like_dom"/>
</dbReference>
<dbReference type="SUPFAM" id="SSF56059">
    <property type="entry name" value="Glutathione synthetase ATP-binding domain-like"/>
    <property type="match status" value="1"/>
</dbReference>
<dbReference type="PROSITE" id="PS51855">
    <property type="entry name" value="MGS"/>
    <property type="match status" value="1"/>
</dbReference>
<dbReference type="InterPro" id="IPR016185">
    <property type="entry name" value="PreATP-grasp_dom_sf"/>
</dbReference>
<dbReference type="InterPro" id="IPR011761">
    <property type="entry name" value="ATP-grasp"/>
</dbReference>
<proteinExistence type="predicted"/>
<dbReference type="GO" id="GO:0004088">
    <property type="term" value="F:carbamoyl-phosphate synthase (glutamine-hydrolyzing) activity"/>
    <property type="evidence" value="ECO:0007669"/>
    <property type="project" value="UniProtKB-EC"/>
</dbReference>
<protein>
    <recommendedName>
        <fullName evidence="12">Carbamoyl phosphate synthase arginine-specific large chain, mitochondrial</fullName>
        <ecNumber evidence="6">6.3.4.16</ecNumber>
    </recommendedName>
    <alternativeName>
        <fullName evidence="8">Ammonium-dependent carbamoyl phosphate synthetase</fullName>
    </alternativeName>
    <alternativeName>
        <fullName evidence="7">Arginine-specific carbamoyl phosphate synthetase, ammonia chain</fullName>
    </alternativeName>
    <alternativeName>
        <fullName evidence="9">Glutamine-dependent carbamoyl phosphate synthetase</fullName>
    </alternativeName>
</protein>
<dbReference type="InParanoid" id="A7EGL3"/>
<dbReference type="GeneID" id="5490820"/>
<accession>A7EGL3</accession>
<keyword evidence="3 13" id="KW-0547">Nucleotide-binding</keyword>
<dbReference type="InterPro" id="IPR005483">
    <property type="entry name" value="CPSase_dom"/>
</dbReference>
<evidence type="ECO:0000256" key="13">
    <source>
        <dbReference type="PROSITE-ProRule" id="PRU00409"/>
    </source>
</evidence>
<dbReference type="PANTHER" id="PTHR11405">
    <property type="entry name" value="CARBAMOYLTRANSFERASE FAMILY MEMBER"/>
    <property type="match status" value="1"/>
</dbReference>
<dbReference type="Proteomes" id="UP000001312">
    <property type="component" value="Unassembled WGS sequence"/>
</dbReference>
<evidence type="ECO:0000256" key="12">
    <source>
        <dbReference type="ARBA" id="ARBA00068891"/>
    </source>
</evidence>
<dbReference type="Gene3D" id="3.40.50.1380">
    <property type="entry name" value="Methylglyoxal synthase-like domain"/>
    <property type="match status" value="1"/>
</dbReference>
<gene>
    <name evidence="16" type="ORF">SS1G_04455</name>
</gene>
<dbReference type="HOGENOM" id="CLU_000513_3_4_1"/>
<organism evidence="16 17">
    <name type="scientific">Sclerotinia sclerotiorum (strain ATCC 18683 / 1980 / Ss-1)</name>
    <name type="common">White mold</name>
    <name type="synonym">Whetzelinia sclerotiorum</name>
    <dbReference type="NCBI Taxonomy" id="665079"/>
    <lineage>
        <taxon>Eukaryota</taxon>
        <taxon>Fungi</taxon>
        <taxon>Dikarya</taxon>
        <taxon>Ascomycota</taxon>
        <taxon>Pezizomycotina</taxon>
        <taxon>Leotiomycetes</taxon>
        <taxon>Helotiales</taxon>
        <taxon>Sclerotiniaceae</taxon>
        <taxon>Sclerotinia</taxon>
    </lineage>
</organism>
<evidence type="ECO:0000256" key="5">
    <source>
        <dbReference type="ARBA" id="ARBA00044031"/>
    </source>
</evidence>
<evidence type="ECO:0000256" key="3">
    <source>
        <dbReference type="ARBA" id="ARBA00022741"/>
    </source>
</evidence>
<evidence type="ECO:0000256" key="8">
    <source>
        <dbReference type="ARBA" id="ARBA00044318"/>
    </source>
</evidence>
<evidence type="ECO:0000256" key="6">
    <source>
        <dbReference type="ARBA" id="ARBA00044063"/>
    </source>
</evidence>
<keyword evidence="2" id="KW-0677">Repeat</keyword>
<dbReference type="InterPro" id="IPR013815">
    <property type="entry name" value="ATP_grasp_subdomain_1"/>
</dbReference>
<dbReference type="GO" id="GO:0005524">
    <property type="term" value="F:ATP binding"/>
    <property type="evidence" value="ECO:0007669"/>
    <property type="project" value="UniProtKB-UniRule"/>
</dbReference>
<dbReference type="FunFam" id="3.30.470.20:FF:000004">
    <property type="entry name" value="Carbamoyl-phosphate synthase (glutamine-hydrolyzing)"/>
    <property type="match status" value="1"/>
</dbReference>
<dbReference type="GO" id="GO:0046872">
    <property type="term" value="F:metal ion binding"/>
    <property type="evidence" value="ECO:0007669"/>
    <property type="project" value="InterPro"/>
</dbReference>
<dbReference type="FunFam" id="3.40.50.1380:FF:000015">
    <property type="entry name" value="Carbamoyl-phosphate synthase arginine-specific large chain"/>
    <property type="match status" value="1"/>
</dbReference>
<dbReference type="PROSITE" id="PS50975">
    <property type="entry name" value="ATP_GRASP"/>
    <property type="match status" value="1"/>
</dbReference>
<dbReference type="GO" id="GO:0004087">
    <property type="term" value="F:carbamoyl-phosphate synthase (ammonia) activity"/>
    <property type="evidence" value="ECO:0007669"/>
    <property type="project" value="UniProtKB-EC"/>
</dbReference>
<dbReference type="eggNOG" id="KOG0370">
    <property type="taxonomic scope" value="Eukaryota"/>
</dbReference>
<dbReference type="Pfam" id="PF25596">
    <property type="entry name" value="CPSase_L_D1"/>
    <property type="match status" value="1"/>
</dbReference>
<comment type="catalytic activity">
    <reaction evidence="10">
        <text>hydrogencarbonate + NH4(+) + 2 ATP = carbamoyl phosphate + 2 ADP + phosphate + 2 H(+)</text>
        <dbReference type="Rhea" id="RHEA:18029"/>
        <dbReference type="ChEBI" id="CHEBI:15378"/>
        <dbReference type="ChEBI" id="CHEBI:17544"/>
        <dbReference type="ChEBI" id="CHEBI:28938"/>
        <dbReference type="ChEBI" id="CHEBI:30616"/>
        <dbReference type="ChEBI" id="CHEBI:43474"/>
        <dbReference type="ChEBI" id="CHEBI:58228"/>
        <dbReference type="ChEBI" id="CHEBI:456216"/>
        <dbReference type="EC" id="6.3.4.16"/>
    </reaction>
</comment>
<dbReference type="EC" id="6.3.4.16" evidence="6"/>
<dbReference type="RefSeq" id="XP_001594647.1">
    <property type="nucleotide sequence ID" value="XM_001594597.1"/>
</dbReference>
<evidence type="ECO:0000256" key="9">
    <source>
        <dbReference type="ARBA" id="ARBA00044334"/>
    </source>
</evidence>
<feature type="domain" description="MGS-like" evidence="15">
    <location>
        <begin position="382"/>
        <end position="497"/>
    </location>
</feature>
<dbReference type="InterPro" id="IPR036914">
    <property type="entry name" value="MGS-like_dom_sf"/>
</dbReference>
<dbReference type="CDD" id="cd01423">
    <property type="entry name" value="MGS_CPS_I_III"/>
    <property type="match status" value="1"/>
</dbReference>
<dbReference type="InterPro" id="IPR005479">
    <property type="entry name" value="CPAse_ATP-bd"/>
</dbReference>
<reference evidence="17" key="1">
    <citation type="journal article" date="2011" name="PLoS Genet.">
        <title>Genomic analysis of the necrotrophic fungal pathogens Sclerotinia sclerotiorum and Botrytis cinerea.</title>
        <authorList>
            <person name="Amselem J."/>
            <person name="Cuomo C.A."/>
            <person name="van Kan J.A."/>
            <person name="Viaud M."/>
            <person name="Benito E.P."/>
            <person name="Couloux A."/>
            <person name="Coutinho P.M."/>
            <person name="de Vries R.P."/>
            <person name="Dyer P.S."/>
            <person name="Fillinger S."/>
            <person name="Fournier E."/>
            <person name="Gout L."/>
            <person name="Hahn M."/>
            <person name="Kohn L."/>
            <person name="Lapalu N."/>
            <person name="Plummer K.M."/>
            <person name="Pradier J.M."/>
            <person name="Quevillon E."/>
            <person name="Sharon A."/>
            <person name="Simon A."/>
            <person name="ten Have A."/>
            <person name="Tudzynski B."/>
            <person name="Tudzynski P."/>
            <person name="Wincker P."/>
            <person name="Andrew M."/>
            <person name="Anthouard V."/>
            <person name="Beever R.E."/>
            <person name="Beffa R."/>
            <person name="Benoit I."/>
            <person name="Bouzid O."/>
            <person name="Brault B."/>
            <person name="Chen Z."/>
            <person name="Choquer M."/>
            <person name="Collemare J."/>
            <person name="Cotton P."/>
            <person name="Danchin E.G."/>
            <person name="Da Silva C."/>
            <person name="Gautier A."/>
            <person name="Giraud C."/>
            <person name="Giraud T."/>
            <person name="Gonzalez C."/>
            <person name="Grossetete S."/>
            <person name="Guldener U."/>
            <person name="Henrissat B."/>
            <person name="Howlett B.J."/>
            <person name="Kodira C."/>
            <person name="Kretschmer M."/>
            <person name="Lappartient A."/>
            <person name="Leroch M."/>
            <person name="Levis C."/>
            <person name="Mauceli E."/>
            <person name="Neuveglise C."/>
            <person name="Oeser B."/>
            <person name="Pearson M."/>
            <person name="Poulain J."/>
            <person name="Poussereau N."/>
            <person name="Quesneville H."/>
            <person name="Rascle C."/>
            <person name="Schumacher J."/>
            <person name="Segurens B."/>
            <person name="Sexton A."/>
            <person name="Silva E."/>
            <person name="Sirven C."/>
            <person name="Soanes D.M."/>
            <person name="Talbot N.J."/>
            <person name="Templeton M."/>
            <person name="Yandava C."/>
            <person name="Yarden O."/>
            <person name="Zeng Q."/>
            <person name="Rollins J.A."/>
            <person name="Lebrun M.H."/>
            <person name="Dickman M."/>
        </authorList>
    </citation>
    <scope>NUCLEOTIDE SEQUENCE [LARGE SCALE GENOMIC DNA]</scope>
    <source>
        <strain evidence="17">ATCC 18683 / 1980 / Ss-1</strain>
    </source>
</reference>
<dbReference type="AlphaFoldDB" id="A7EGL3"/>
<keyword evidence="4 13" id="KW-0067">ATP-binding</keyword>
<keyword evidence="1" id="KW-0436">Ligase</keyword>
<dbReference type="Gene3D" id="3.40.50.20">
    <property type="match status" value="1"/>
</dbReference>
<evidence type="ECO:0000259" key="14">
    <source>
        <dbReference type="PROSITE" id="PS50975"/>
    </source>
</evidence>
<feature type="domain" description="ATP-grasp" evidence="14">
    <location>
        <begin position="117"/>
        <end position="314"/>
    </location>
</feature>
<dbReference type="PROSITE" id="PS00867">
    <property type="entry name" value="CPSASE_2"/>
    <property type="match status" value="1"/>
</dbReference>
<evidence type="ECO:0000313" key="17">
    <source>
        <dbReference type="Proteomes" id="UP000001312"/>
    </source>
</evidence>
<dbReference type="EMBL" id="CH476625">
    <property type="protein sequence ID" value="EDO01979.1"/>
    <property type="molecule type" value="Genomic_DNA"/>
</dbReference>